<evidence type="ECO:0000313" key="4">
    <source>
        <dbReference type="Proteomes" id="UP001157961"/>
    </source>
</evidence>
<sequence length="247" mass="27211">MKHSLSYMLALTIVLFGTNSSIAETVEFGTFDFAPYVLHDDPEGRLGLFVDITTAIADRAEVPIINSVLPIARVIKNLEHGLTDCVVALETPWTLEHLIQVSEIHDRMEIIFATRPQLDITGISDLHGRRLAIPRGTFRGSPVTTEPDIERVLTNGYEQSIDLLRAGRVDAIAGTAVSLYHSFATENVTRGDIGVVVPVENNSLWLQCAKGQVSNDILAKMDQATTALRDEGAIEAFVQRYIPPEFK</sequence>
<reference evidence="3 4" key="1">
    <citation type="submission" date="2017-05" db="EMBL/GenBank/DDBJ databases">
        <authorList>
            <person name="Varghese N."/>
            <person name="Submissions S."/>
        </authorList>
    </citation>
    <scope>NUCLEOTIDE SEQUENCE [LARGE SCALE GENOMIC DNA]</scope>
    <source>
        <strain evidence="3 4">DSM 29734</strain>
    </source>
</reference>
<keyword evidence="4" id="KW-1185">Reference proteome</keyword>
<dbReference type="SMART" id="SM00062">
    <property type="entry name" value="PBPb"/>
    <property type="match status" value="1"/>
</dbReference>
<feature type="chain" id="PRO_5047310943" evidence="1">
    <location>
        <begin position="24"/>
        <end position="247"/>
    </location>
</feature>
<comment type="caution">
    <text evidence="3">The sequence shown here is derived from an EMBL/GenBank/DDBJ whole genome shotgun (WGS) entry which is preliminary data.</text>
</comment>
<evidence type="ECO:0000313" key="3">
    <source>
        <dbReference type="EMBL" id="SMP12224.1"/>
    </source>
</evidence>
<dbReference type="Proteomes" id="UP001157961">
    <property type="component" value="Unassembled WGS sequence"/>
</dbReference>
<gene>
    <name evidence="3" type="ORF">SAMN06265373_102328</name>
</gene>
<dbReference type="SUPFAM" id="SSF53850">
    <property type="entry name" value="Periplasmic binding protein-like II"/>
    <property type="match status" value="1"/>
</dbReference>
<proteinExistence type="predicted"/>
<protein>
    <submittedName>
        <fullName evidence="3">Amino acid ABC transporter substrate-binding protein, PAAT family</fullName>
    </submittedName>
</protein>
<dbReference type="InterPro" id="IPR001638">
    <property type="entry name" value="Solute-binding_3/MltF_N"/>
</dbReference>
<dbReference type="RefSeq" id="WP_283425076.1">
    <property type="nucleotide sequence ID" value="NZ_FXTY01000002.1"/>
</dbReference>
<feature type="domain" description="Solute-binding protein family 3/N-terminal" evidence="2">
    <location>
        <begin position="25"/>
        <end position="245"/>
    </location>
</feature>
<dbReference type="EMBL" id="FXTY01000002">
    <property type="protein sequence ID" value="SMP12224.1"/>
    <property type="molecule type" value="Genomic_DNA"/>
</dbReference>
<organism evidence="3 4">
    <name type="scientific">Shimia sagamensis</name>
    <dbReference type="NCBI Taxonomy" id="1566352"/>
    <lineage>
        <taxon>Bacteria</taxon>
        <taxon>Pseudomonadati</taxon>
        <taxon>Pseudomonadota</taxon>
        <taxon>Alphaproteobacteria</taxon>
        <taxon>Rhodobacterales</taxon>
        <taxon>Roseobacteraceae</taxon>
    </lineage>
</organism>
<name>A0ABY1NKW3_9RHOB</name>
<keyword evidence="1" id="KW-0732">Signal</keyword>
<evidence type="ECO:0000256" key="1">
    <source>
        <dbReference type="SAM" id="SignalP"/>
    </source>
</evidence>
<dbReference type="Gene3D" id="3.40.190.10">
    <property type="entry name" value="Periplasmic binding protein-like II"/>
    <property type="match status" value="2"/>
</dbReference>
<accession>A0ABY1NKW3</accession>
<evidence type="ECO:0000259" key="2">
    <source>
        <dbReference type="SMART" id="SM00062"/>
    </source>
</evidence>
<feature type="signal peptide" evidence="1">
    <location>
        <begin position="1"/>
        <end position="23"/>
    </location>
</feature>